<dbReference type="AlphaFoldDB" id="L7JU59"/>
<organism evidence="2 3">
    <name type="scientific">Trachipleistophora hominis</name>
    <name type="common">Microsporidian parasite</name>
    <dbReference type="NCBI Taxonomy" id="72359"/>
    <lineage>
        <taxon>Eukaryota</taxon>
        <taxon>Fungi</taxon>
        <taxon>Fungi incertae sedis</taxon>
        <taxon>Microsporidia</taxon>
        <taxon>Pleistophoridae</taxon>
        <taxon>Trachipleistophora</taxon>
    </lineage>
</organism>
<dbReference type="VEuPathDB" id="MicrosporidiaDB:THOM_2494"/>
<evidence type="ECO:0000256" key="1">
    <source>
        <dbReference type="SAM" id="Phobius"/>
    </source>
</evidence>
<dbReference type="InParanoid" id="L7JU59"/>
<feature type="transmembrane region" description="Helical" evidence="1">
    <location>
        <begin position="38"/>
        <end position="56"/>
    </location>
</feature>
<keyword evidence="3" id="KW-1185">Reference proteome</keyword>
<proteinExistence type="predicted"/>
<feature type="transmembrane region" description="Helical" evidence="1">
    <location>
        <begin position="198"/>
        <end position="214"/>
    </location>
</feature>
<reference evidence="2 3" key="1">
    <citation type="journal article" date="2012" name="PLoS Pathog.">
        <title>The genome of the obligate intracellular parasite Trachipleistophora hominis: new insights into microsporidian genome dynamics and reductive evolution.</title>
        <authorList>
            <person name="Heinz E."/>
            <person name="Williams T.A."/>
            <person name="Nakjang S."/>
            <person name="Noel C.J."/>
            <person name="Swan D.C."/>
            <person name="Goldberg A.V."/>
            <person name="Harris S.R."/>
            <person name="Weinmaier T."/>
            <person name="Markert S."/>
            <person name="Becher D."/>
            <person name="Bernhardt J."/>
            <person name="Dagan T."/>
            <person name="Hacker C."/>
            <person name="Lucocq J.M."/>
            <person name="Schweder T."/>
            <person name="Rattei T."/>
            <person name="Hall N."/>
            <person name="Hirt R.P."/>
            <person name="Embley T.M."/>
        </authorList>
    </citation>
    <scope>NUCLEOTIDE SEQUENCE [LARGE SCALE GENOMIC DNA]</scope>
</reference>
<name>L7JU59_TRAHO</name>
<evidence type="ECO:0000313" key="2">
    <source>
        <dbReference type="EMBL" id="ELQ74581.1"/>
    </source>
</evidence>
<keyword evidence="1" id="KW-0472">Membrane</keyword>
<dbReference type="HOGENOM" id="CLU_937457_0_0_1"/>
<accession>L7JU59</accession>
<feature type="transmembrane region" description="Helical" evidence="1">
    <location>
        <begin position="77"/>
        <end position="95"/>
    </location>
</feature>
<protein>
    <submittedName>
        <fullName evidence="2">Uncharacterized protein</fullName>
    </submittedName>
</protein>
<dbReference type="OrthoDB" id="10327929at2759"/>
<gene>
    <name evidence="2" type="ORF">THOM_2494</name>
</gene>
<dbReference type="OMA" id="MFYSEML"/>
<feature type="transmembrane region" description="Helical" evidence="1">
    <location>
        <begin position="115"/>
        <end position="142"/>
    </location>
</feature>
<dbReference type="Proteomes" id="UP000011185">
    <property type="component" value="Unassembled WGS sequence"/>
</dbReference>
<feature type="transmembrane region" description="Helical" evidence="1">
    <location>
        <begin position="12"/>
        <end position="32"/>
    </location>
</feature>
<feature type="transmembrane region" description="Helical" evidence="1">
    <location>
        <begin position="267"/>
        <end position="287"/>
    </location>
</feature>
<keyword evidence="1" id="KW-1133">Transmembrane helix</keyword>
<keyword evidence="1" id="KW-0812">Transmembrane</keyword>
<evidence type="ECO:0000313" key="3">
    <source>
        <dbReference type="Proteomes" id="UP000011185"/>
    </source>
</evidence>
<dbReference type="EMBL" id="JH994035">
    <property type="protein sequence ID" value="ELQ74581.1"/>
    <property type="molecule type" value="Genomic_DNA"/>
</dbReference>
<feature type="transmembrane region" description="Helical" evidence="1">
    <location>
        <begin position="234"/>
        <end position="255"/>
    </location>
</feature>
<sequence length="297" mass="34336">MNITSFNSPIALRHMLVIYSVPIFSATLDISSHPVEPLYFLCSLLFVLFSTLPIAQKNKLLILTGMHAISLLVKSRMMAYMVYGGVMTVCYNTSLQTCLSIGQMENVCMMFYSEMLGHLFAVFVPFHSVLALLIIAQFFLLLKAKKLPLEISTTEKQKFLPSLYKKISGLYDNNYTLLSNEYKMIIEIIYKKKKCRQLFLFIWLCHMPMCYSAFGKIVVSVGPLIPVYKKNLVIFLYIFLWVIGIELGNITSWFVEWINDGEGPYNSMSFCISVRLILFFVVYSFYFPMWIERIVNN</sequence>